<gene>
    <name evidence="12" type="ORF">PDE001_LOCUS5903</name>
    <name evidence="13" type="ORF">PDE001_LOCUS9582</name>
</gene>
<feature type="region of interest" description="Disordered" evidence="10">
    <location>
        <begin position="56"/>
        <end position="83"/>
    </location>
</feature>
<dbReference type="PROSITE" id="PS50879">
    <property type="entry name" value="RNASE_H_1"/>
    <property type="match status" value="1"/>
</dbReference>
<feature type="domain" description="RNase H type-1" evidence="11">
    <location>
        <begin position="213"/>
        <end position="368"/>
    </location>
</feature>
<evidence type="ECO:0000256" key="2">
    <source>
        <dbReference type="ARBA" id="ARBA00001946"/>
    </source>
</evidence>
<organism evidence="12 14">
    <name type="scientific">Peronospora destructor</name>
    <dbReference type="NCBI Taxonomy" id="86335"/>
    <lineage>
        <taxon>Eukaryota</taxon>
        <taxon>Sar</taxon>
        <taxon>Stramenopiles</taxon>
        <taxon>Oomycota</taxon>
        <taxon>Peronosporomycetes</taxon>
        <taxon>Peronosporales</taxon>
        <taxon>Peronosporaceae</taxon>
        <taxon>Peronospora</taxon>
    </lineage>
</organism>
<evidence type="ECO:0000313" key="14">
    <source>
        <dbReference type="Proteomes" id="UP001162029"/>
    </source>
</evidence>
<evidence type="ECO:0000256" key="10">
    <source>
        <dbReference type="SAM" id="MobiDB-lite"/>
    </source>
</evidence>
<evidence type="ECO:0000256" key="8">
    <source>
        <dbReference type="ARBA" id="ARBA00022801"/>
    </source>
</evidence>
<keyword evidence="14" id="KW-1185">Reference proteome</keyword>
<dbReference type="PANTHER" id="PTHR10642:SF26">
    <property type="entry name" value="RIBONUCLEASE H1"/>
    <property type="match status" value="1"/>
</dbReference>
<dbReference type="InterPro" id="IPR050092">
    <property type="entry name" value="RNase_H"/>
</dbReference>
<keyword evidence="8" id="KW-0378">Hydrolase</keyword>
<dbReference type="PIRSF" id="PIRSF036852">
    <property type="entry name" value="Ribonuclease_H1_euk"/>
    <property type="match status" value="1"/>
</dbReference>
<dbReference type="SUPFAM" id="SSF53098">
    <property type="entry name" value="Ribonuclease H-like"/>
    <property type="match status" value="1"/>
</dbReference>
<dbReference type="EMBL" id="CANTFM010001091">
    <property type="protein sequence ID" value="CAI5735069.1"/>
    <property type="molecule type" value="Genomic_DNA"/>
</dbReference>
<dbReference type="InterPro" id="IPR036397">
    <property type="entry name" value="RNaseH_sf"/>
</dbReference>
<dbReference type="AlphaFoldDB" id="A0AAV0UJW6"/>
<dbReference type="Pfam" id="PF01693">
    <property type="entry name" value="Cauli_VI"/>
    <property type="match status" value="1"/>
</dbReference>
<dbReference type="SUPFAM" id="SSF55658">
    <property type="entry name" value="L9 N-domain-like"/>
    <property type="match status" value="1"/>
</dbReference>
<name>A0AAV0UJW6_9STRA</name>
<dbReference type="EMBL" id="CANTFM010002101">
    <property type="protein sequence ID" value="CAI5744434.1"/>
    <property type="molecule type" value="Genomic_DNA"/>
</dbReference>
<accession>A0AAV0UJW6</accession>
<dbReference type="InterPro" id="IPR037056">
    <property type="entry name" value="RNase_H1_N_sf"/>
</dbReference>
<keyword evidence="7" id="KW-0255">Endonuclease</keyword>
<dbReference type="InterPro" id="IPR002156">
    <property type="entry name" value="RNaseH_domain"/>
</dbReference>
<comment type="catalytic activity">
    <reaction evidence="1">
        <text>Endonucleolytic cleavage to 5'-phosphomonoester.</text>
        <dbReference type="EC" id="3.1.26.4"/>
    </reaction>
</comment>
<dbReference type="FunFam" id="3.30.420.10:FF:000275">
    <property type="entry name" value="Ribonuclease H"/>
    <property type="match status" value="1"/>
</dbReference>
<dbReference type="PANTHER" id="PTHR10642">
    <property type="entry name" value="RIBONUCLEASE H1"/>
    <property type="match status" value="1"/>
</dbReference>
<evidence type="ECO:0000313" key="12">
    <source>
        <dbReference type="EMBL" id="CAI5735069.1"/>
    </source>
</evidence>
<comment type="similarity">
    <text evidence="3">Belongs to the RNase H family.</text>
</comment>
<evidence type="ECO:0000256" key="5">
    <source>
        <dbReference type="ARBA" id="ARBA00022722"/>
    </source>
</evidence>
<dbReference type="EC" id="3.1.26.4" evidence="4"/>
<sequence length="374" mass="41657">MAKGGFYAVAAGRSTGVFSTWAECEAQVKGFTGCKYKKFKTNAEAQAFVNDHIGQENVVGSDPNRNRKRLRDENSKLEPPYAQNLKRDTNGTTYTIAKGHKTDIMTYKEEVDKINLDSVDKKYNLKQAPSKFLANLDDDQKSTSLMTMLTEKEKSLQQKSSIKVDVILKSAAPKAFAGAQTAASSTKLLSGKQVEMQHAAATKCQEDGEDPKDPITLVAFCDGSALNDGRQKCRAGYACIFPHCEQWNVTKQLVEERATNNRAEYAAALEAMKRANVEDPDGSRLLYIFSDSMLLIRSMTEWVGTWQKNNWRKSDGKAVKNRDMLELLVAEKGNRCIRWNHVKAHTGKKDWKSKWNDVADHAARNAASSVGLSL</sequence>
<dbReference type="Pfam" id="PF00075">
    <property type="entry name" value="RNase_H"/>
    <property type="match status" value="1"/>
</dbReference>
<dbReference type="FunFam" id="3.40.970.10:FF:000001">
    <property type="entry name" value="Ribonuclease H1"/>
    <property type="match status" value="1"/>
</dbReference>
<dbReference type="GO" id="GO:0000287">
    <property type="term" value="F:magnesium ion binding"/>
    <property type="evidence" value="ECO:0007669"/>
    <property type="project" value="InterPro"/>
</dbReference>
<evidence type="ECO:0000313" key="13">
    <source>
        <dbReference type="EMBL" id="CAI5744434.1"/>
    </source>
</evidence>
<proteinExistence type="inferred from homology"/>
<dbReference type="GO" id="GO:0004523">
    <property type="term" value="F:RNA-DNA hybrid ribonuclease activity"/>
    <property type="evidence" value="ECO:0007669"/>
    <property type="project" value="UniProtKB-EC"/>
</dbReference>
<evidence type="ECO:0000256" key="9">
    <source>
        <dbReference type="ARBA" id="ARBA00022842"/>
    </source>
</evidence>
<dbReference type="Gene3D" id="3.30.420.10">
    <property type="entry name" value="Ribonuclease H-like superfamily/Ribonuclease H"/>
    <property type="match status" value="1"/>
</dbReference>
<dbReference type="InterPro" id="IPR011320">
    <property type="entry name" value="RNase_H1_N"/>
</dbReference>
<dbReference type="InterPro" id="IPR017067">
    <property type="entry name" value="RNase_H1_euk"/>
</dbReference>
<dbReference type="InterPro" id="IPR012337">
    <property type="entry name" value="RNaseH-like_sf"/>
</dbReference>
<comment type="cofactor">
    <cofactor evidence="2">
        <name>Mg(2+)</name>
        <dbReference type="ChEBI" id="CHEBI:18420"/>
    </cofactor>
</comment>
<evidence type="ECO:0000256" key="6">
    <source>
        <dbReference type="ARBA" id="ARBA00022723"/>
    </source>
</evidence>
<comment type="caution">
    <text evidence="12">The sequence shown here is derived from an EMBL/GenBank/DDBJ whole genome shotgun (WGS) entry which is preliminary data.</text>
</comment>
<dbReference type="GO" id="GO:0043137">
    <property type="term" value="P:DNA replication, removal of RNA primer"/>
    <property type="evidence" value="ECO:0007669"/>
    <property type="project" value="TreeGrafter"/>
</dbReference>
<evidence type="ECO:0000256" key="4">
    <source>
        <dbReference type="ARBA" id="ARBA00012180"/>
    </source>
</evidence>
<evidence type="ECO:0000256" key="1">
    <source>
        <dbReference type="ARBA" id="ARBA00000077"/>
    </source>
</evidence>
<protein>
    <recommendedName>
        <fullName evidence="4">ribonuclease H</fullName>
        <ecNumber evidence="4">3.1.26.4</ecNumber>
    </recommendedName>
</protein>
<reference evidence="12" key="1">
    <citation type="submission" date="2022-12" db="EMBL/GenBank/DDBJ databases">
        <authorList>
            <person name="Webb A."/>
        </authorList>
    </citation>
    <scope>NUCLEOTIDE SEQUENCE</scope>
    <source>
        <strain evidence="12">Pd1</strain>
    </source>
</reference>
<evidence type="ECO:0000256" key="3">
    <source>
        <dbReference type="ARBA" id="ARBA00005300"/>
    </source>
</evidence>
<dbReference type="InterPro" id="IPR009027">
    <property type="entry name" value="Ribosomal_bL9/RNase_H1_N"/>
</dbReference>
<evidence type="ECO:0000256" key="7">
    <source>
        <dbReference type="ARBA" id="ARBA00022759"/>
    </source>
</evidence>
<dbReference type="Proteomes" id="UP001162029">
    <property type="component" value="Unassembled WGS sequence"/>
</dbReference>
<keyword evidence="9" id="KW-0460">Magnesium</keyword>
<dbReference type="GO" id="GO:0003676">
    <property type="term" value="F:nucleic acid binding"/>
    <property type="evidence" value="ECO:0007669"/>
    <property type="project" value="InterPro"/>
</dbReference>
<keyword evidence="6" id="KW-0479">Metal-binding</keyword>
<dbReference type="Gene3D" id="3.40.970.10">
    <property type="entry name" value="Ribonuclease H1, N-terminal domain"/>
    <property type="match status" value="1"/>
</dbReference>
<dbReference type="CDD" id="cd09280">
    <property type="entry name" value="RNase_HI_eukaryote_like"/>
    <property type="match status" value="1"/>
</dbReference>
<keyword evidence="5" id="KW-0540">Nuclease</keyword>
<evidence type="ECO:0000259" key="11">
    <source>
        <dbReference type="PROSITE" id="PS50879"/>
    </source>
</evidence>